<dbReference type="HOGENOM" id="CLU_1657062_0_0_6"/>
<gene>
    <name evidence="1" type="ORF">F971_00574</name>
</gene>
<dbReference type="AlphaFoldDB" id="N8V1V9"/>
<evidence type="ECO:0000313" key="2">
    <source>
        <dbReference type="Proteomes" id="UP000013049"/>
    </source>
</evidence>
<name>N8V1V9_9GAMM</name>
<organism evidence="1 2">
    <name type="scientific">Acinetobacter vivianii</name>
    <dbReference type="NCBI Taxonomy" id="1776742"/>
    <lineage>
        <taxon>Bacteria</taxon>
        <taxon>Pseudomonadati</taxon>
        <taxon>Pseudomonadota</taxon>
        <taxon>Gammaproteobacteria</taxon>
        <taxon>Moraxellales</taxon>
        <taxon>Moraxellaceae</taxon>
        <taxon>Acinetobacter</taxon>
    </lineage>
</organism>
<evidence type="ECO:0000313" key="1">
    <source>
        <dbReference type="EMBL" id="ENU93856.1"/>
    </source>
</evidence>
<sequence>MQNIDLEKKINQIKTEIIAPQQLGKLIHRLSAHQKFVAWYNHQYETNWFCLNCTKDDETMMDTITSDDPFEQRIIQCQRCGIRDQQGLLSTTTEMNRKAWKSAQSIVAQSFDPKIVQAAKKRSWERFERIQSGETTLEDEEAVLLIQWRALNNPPKNPG</sequence>
<accession>N8V1V9</accession>
<dbReference type="RefSeq" id="WP_004775015.1">
    <property type="nucleotide sequence ID" value="NZ_KB849365.1"/>
</dbReference>
<dbReference type="Proteomes" id="UP000013049">
    <property type="component" value="Unassembled WGS sequence"/>
</dbReference>
<protein>
    <submittedName>
        <fullName evidence="1">Uncharacterized protein</fullName>
    </submittedName>
</protein>
<dbReference type="EMBL" id="APPC01000009">
    <property type="protein sequence ID" value="ENU93856.1"/>
    <property type="molecule type" value="Genomic_DNA"/>
</dbReference>
<reference evidence="1 2" key="1">
    <citation type="submission" date="2013-02" db="EMBL/GenBank/DDBJ databases">
        <title>The Genome Sequence of Acinetobacter sp. NIPH 758.</title>
        <authorList>
            <consortium name="The Broad Institute Genome Sequencing Platform"/>
            <consortium name="The Broad Institute Genome Sequencing Center for Infectious Disease"/>
            <person name="Cerqueira G."/>
            <person name="Feldgarden M."/>
            <person name="Courvalin P."/>
            <person name="Perichon B."/>
            <person name="Grillot-Courvalin C."/>
            <person name="Clermont D."/>
            <person name="Rocha E."/>
            <person name="Yoon E.-J."/>
            <person name="Nemec A."/>
            <person name="Walker B."/>
            <person name="Young S.K."/>
            <person name="Zeng Q."/>
            <person name="Gargeya S."/>
            <person name="Fitzgerald M."/>
            <person name="Haas B."/>
            <person name="Abouelleil A."/>
            <person name="Alvarado L."/>
            <person name="Arachchi H.M."/>
            <person name="Berlin A.M."/>
            <person name="Chapman S.B."/>
            <person name="Dewar J."/>
            <person name="Goldberg J."/>
            <person name="Griggs A."/>
            <person name="Gujja S."/>
            <person name="Hansen M."/>
            <person name="Howarth C."/>
            <person name="Imamovic A."/>
            <person name="Larimer J."/>
            <person name="McCowan C."/>
            <person name="Murphy C."/>
            <person name="Neiman D."/>
            <person name="Pearson M."/>
            <person name="Priest M."/>
            <person name="Roberts A."/>
            <person name="Saif S."/>
            <person name="Shea T."/>
            <person name="Sisk P."/>
            <person name="Sykes S."/>
            <person name="Wortman J."/>
            <person name="Nusbaum C."/>
            <person name="Birren B."/>
        </authorList>
    </citation>
    <scope>NUCLEOTIDE SEQUENCE [LARGE SCALE GENOMIC DNA]</scope>
    <source>
        <strain evidence="1 2">NIPH 758</strain>
    </source>
</reference>
<dbReference type="PATRIC" id="fig|1217712.3.peg.547"/>
<comment type="caution">
    <text evidence="1">The sequence shown here is derived from an EMBL/GenBank/DDBJ whole genome shotgun (WGS) entry which is preliminary data.</text>
</comment>
<proteinExistence type="predicted"/>